<keyword evidence="4 7" id="KW-0862">Zinc</keyword>
<evidence type="ECO:0000256" key="2">
    <source>
        <dbReference type="ARBA" id="ARBA00022723"/>
    </source>
</evidence>
<sequence length="1036" mass="116019">MASTSPFPAARCHLCHQVPMRCLKATTIGLIFALVTIYSVAILFVGDYRQSFHSVLSYLPSGPRFLKVPPREWVSVESVTDADLDIDGTGVKLSSDLGFNHTDDEQINIHLVLHSHVDPGWLETFDEYYEHKVHNILTLAVEQLTKHADMRFIWSEVSFLERWWSKADETQRENAKKLVAEGRLEVCGGSWVMTDEATPYFWASIDNLIEGQRFLTQTFHVSPKSSWSVDPFGHGSMVPYLLPLAGIENMVIGRINNELKQEIRQKSLLTLNWKQSWKNSSIGSPQPAFVNVLPNKYYTTSDACGPDLHVCCQFDIGPSARSICSKRADDVSPENVANYAEQLADQYRKLSKFYRTSSVLVPVGDDFFFSVPEDWSVVYGNYKQLIDYINNNPKYHMNIRFSTVGEFFDSIDPKAKASAPTVTGDFFPYLDDASGPYPAWTGYYAHLPYHKRMGRIVEEKLRSLDLLRLASGSKDKGLLGRLIESRRNLALFQHHDGITGTSRKHVMQDFLQRLYWAFDNITEAQTKLLGEGSNERFEAIDLLDDNQGRLLTHRLFKAAENAKRQVTIFNPLTIKSTRKVVLRVDSPKVAIASSSGRPIPAQILPQIIDGTISSEYYDLLFFVHMNPLEKTEVSITFEDTQPASTSVSRVHSASSWQSTVFEKLETGDVFYAGNQFLKASFINGKLTKVAQSVDELDFSFDLAKYADRGGAYVFVAGEKTPLPNLKTFFYVQGPLCRRVLGASDAVNISHTISVFSSGDAVLDSSLDVEVLSNVHATVNENFVLSLGSEAFRNNGTFYTDANGLHMMKRRHNSKESIPMNFYPSPSTAFLEDSHLRLSLLTGQPTAVASLSPGFFEFMVDRQLSGDDGKGLSFGEADTSLPSRLNYRILIEPRRNATQERSFFHSALGFHTLQDLLYPVTIMTRLAPSASSTASWPRLFEGLLPCDVELVTFRFLSEKTALVLLRRLPLDSHSAAPLPSDCSGSLDALWSLLRSQKGALFVSNLTGTHKGEPLSGKRFAALFDDAFLIRAIRIELP</sequence>
<dbReference type="InterPro" id="IPR050843">
    <property type="entry name" value="Glycosyl_Hydrlase_38"/>
</dbReference>
<dbReference type="Pfam" id="PF07748">
    <property type="entry name" value="Glyco_hydro_38C"/>
    <property type="match status" value="1"/>
</dbReference>
<accession>A0AA39M2R0</accession>
<dbReference type="InterPro" id="IPR028995">
    <property type="entry name" value="Glyco_hydro_57/38_cen_sf"/>
</dbReference>
<reference evidence="10" key="1">
    <citation type="submission" date="2023-06" db="EMBL/GenBank/DDBJ databases">
        <title>Genomic analysis of the entomopathogenic nematode Steinernema hermaphroditum.</title>
        <authorList>
            <person name="Schwarz E.M."/>
            <person name="Heppert J.K."/>
            <person name="Baniya A."/>
            <person name="Schwartz H.T."/>
            <person name="Tan C.-H."/>
            <person name="Antoshechkin I."/>
            <person name="Sternberg P.W."/>
            <person name="Goodrich-Blair H."/>
            <person name="Dillman A.R."/>
        </authorList>
    </citation>
    <scope>NUCLEOTIDE SEQUENCE</scope>
    <source>
        <strain evidence="10">PS9179</strain>
        <tissue evidence="10">Whole animal</tissue>
    </source>
</reference>
<dbReference type="InterPro" id="IPR000602">
    <property type="entry name" value="Glyco_hydro_38_N"/>
</dbReference>
<evidence type="ECO:0000256" key="5">
    <source>
        <dbReference type="ARBA" id="ARBA00023157"/>
    </source>
</evidence>
<dbReference type="GO" id="GO:0030246">
    <property type="term" value="F:carbohydrate binding"/>
    <property type="evidence" value="ECO:0007669"/>
    <property type="project" value="InterPro"/>
</dbReference>
<evidence type="ECO:0000313" key="11">
    <source>
        <dbReference type="Proteomes" id="UP001175271"/>
    </source>
</evidence>
<dbReference type="Gene3D" id="1.20.1270.50">
    <property type="entry name" value="Glycoside hydrolase family 38, central domain"/>
    <property type="match status" value="1"/>
</dbReference>
<dbReference type="GO" id="GO:0006013">
    <property type="term" value="P:mannose metabolic process"/>
    <property type="evidence" value="ECO:0007669"/>
    <property type="project" value="InterPro"/>
</dbReference>
<evidence type="ECO:0000256" key="3">
    <source>
        <dbReference type="ARBA" id="ARBA00022801"/>
    </source>
</evidence>
<name>A0AA39M2R0_9BILA</name>
<organism evidence="10 11">
    <name type="scientific">Steinernema hermaphroditum</name>
    <dbReference type="NCBI Taxonomy" id="289476"/>
    <lineage>
        <taxon>Eukaryota</taxon>
        <taxon>Metazoa</taxon>
        <taxon>Ecdysozoa</taxon>
        <taxon>Nematoda</taxon>
        <taxon>Chromadorea</taxon>
        <taxon>Rhabditida</taxon>
        <taxon>Tylenchina</taxon>
        <taxon>Panagrolaimomorpha</taxon>
        <taxon>Strongyloidoidea</taxon>
        <taxon>Steinernematidae</taxon>
        <taxon>Steinernema</taxon>
    </lineage>
</organism>
<dbReference type="Gene3D" id="3.20.110.10">
    <property type="entry name" value="Glycoside hydrolase 38, N terminal domain"/>
    <property type="match status" value="1"/>
</dbReference>
<dbReference type="GO" id="GO:0000139">
    <property type="term" value="C:Golgi membrane"/>
    <property type="evidence" value="ECO:0007669"/>
    <property type="project" value="TreeGrafter"/>
</dbReference>
<dbReference type="InterPro" id="IPR011682">
    <property type="entry name" value="Glyco_hydro_38_C"/>
</dbReference>
<evidence type="ECO:0000256" key="4">
    <source>
        <dbReference type="ARBA" id="ARBA00022833"/>
    </source>
</evidence>
<comment type="similarity">
    <text evidence="1 7">Belongs to the glycosyl hydrolase 38 family.</text>
</comment>
<evidence type="ECO:0000256" key="8">
    <source>
        <dbReference type="SAM" id="Phobius"/>
    </source>
</evidence>
<dbReference type="PANTHER" id="PTHR11607">
    <property type="entry name" value="ALPHA-MANNOSIDASE"/>
    <property type="match status" value="1"/>
</dbReference>
<keyword evidence="8" id="KW-1133">Transmembrane helix</keyword>
<dbReference type="GO" id="GO:0006491">
    <property type="term" value="P:N-glycan processing"/>
    <property type="evidence" value="ECO:0007669"/>
    <property type="project" value="TreeGrafter"/>
</dbReference>
<feature type="transmembrane region" description="Helical" evidence="8">
    <location>
        <begin position="27"/>
        <end position="46"/>
    </location>
</feature>
<keyword evidence="5" id="KW-1015">Disulfide bond</keyword>
<comment type="cofactor">
    <cofactor evidence="7">
        <name>Zn(2+)</name>
        <dbReference type="ChEBI" id="CHEBI:29105"/>
    </cofactor>
    <text evidence="7">Binds 1 zinc ion per subunit.</text>
</comment>
<gene>
    <name evidence="10" type="ORF">QR680_013550</name>
</gene>
<keyword evidence="8" id="KW-0472">Membrane</keyword>
<keyword evidence="11" id="KW-1185">Reference proteome</keyword>
<dbReference type="InterPro" id="IPR027291">
    <property type="entry name" value="Glyco_hydro_38_N_sf"/>
</dbReference>
<dbReference type="EMBL" id="JAUCMV010000002">
    <property type="protein sequence ID" value="KAK0418429.1"/>
    <property type="molecule type" value="Genomic_DNA"/>
</dbReference>
<dbReference type="InterPro" id="IPR015341">
    <property type="entry name" value="Glyco_hydro_38_cen"/>
</dbReference>
<dbReference type="GO" id="GO:0046872">
    <property type="term" value="F:metal ion binding"/>
    <property type="evidence" value="ECO:0007669"/>
    <property type="project" value="UniProtKB-KW"/>
</dbReference>
<dbReference type="SUPFAM" id="SSF74650">
    <property type="entry name" value="Galactose mutarotase-like"/>
    <property type="match status" value="1"/>
</dbReference>
<keyword evidence="3 7" id="KW-0378">Hydrolase</keyword>
<dbReference type="SUPFAM" id="SSF88713">
    <property type="entry name" value="Glycoside hydrolase/deacetylase"/>
    <property type="match status" value="1"/>
</dbReference>
<proteinExistence type="inferred from homology"/>
<dbReference type="PANTHER" id="PTHR11607:SF3">
    <property type="entry name" value="LYSOSOMAL ALPHA-MANNOSIDASE"/>
    <property type="match status" value="1"/>
</dbReference>
<dbReference type="EC" id="3.2.1.-" evidence="7"/>
<keyword evidence="8" id="KW-0812">Transmembrane</keyword>
<dbReference type="InterPro" id="IPR011013">
    <property type="entry name" value="Gal_mutarotase_sf_dom"/>
</dbReference>
<dbReference type="SUPFAM" id="SSF88688">
    <property type="entry name" value="Families 57/38 glycoside transferase middle domain"/>
    <property type="match status" value="1"/>
</dbReference>
<dbReference type="InterPro" id="IPR037094">
    <property type="entry name" value="Glyco_hydro_38_cen_sf"/>
</dbReference>
<dbReference type="Pfam" id="PF09261">
    <property type="entry name" value="Alpha-mann_mid"/>
    <property type="match status" value="1"/>
</dbReference>
<dbReference type="InterPro" id="IPR013780">
    <property type="entry name" value="Glyco_hydro_b"/>
</dbReference>
<protein>
    <recommendedName>
        <fullName evidence="7">Alpha-mannosidase</fullName>
        <ecNumber evidence="7">3.2.1.-</ecNumber>
    </recommendedName>
</protein>
<evidence type="ECO:0000256" key="7">
    <source>
        <dbReference type="RuleBase" id="RU361199"/>
    </source>
</evidence>
<dbReference type="AlphaFoldDB" id="A0AA39M2R0"/>
<evidence type="ECO:0000313" key="10">
    <source>
        <dbReference type="EMBL" id="KAK0418429.1"/>
    </source>
</evidence>
<evidence type="ECO:0000256" key="1">
    <source>
        <dbReference type="ARBA" id="ARBA00009792"/>
    </source>
</evidence>
<dbReference type="GO" id="GO:0004559">
    <property type="term" value="F:alpha-mannosidase activity"/>
    <property type="evidence" value="ECO:0007669"/>
    <property type="project" value="InterPro"/>
</dbReference>
<dbReference type="Proteomes" id="UP001175271">
    <property type="component" value="Unassembled WGS sequence"/>
</dbReference>
<evidence type="ECO:0000256" key="6">
    <source>
        <dbReference type="ARBA" id="ARBA00023295"/>
    </source>
</evidence>
<dbReference type="Pfam" id="PF01074">
    <property type="entry name" value="Glyco_hydro_38N"/>
    <property type="match status" value="1"/>
</dbReference>
<dbReference type="Gene3D" id="2.70.98.30">
    <property type="entry name" value="Golgi alpha-mannosidase II, domain 4"/>
    <property type="match status" value="1"/>
</dbReference>
<comment type="caution">
    <text evidence="10">The sequence shown here is derived from an EMBL/GenBank/DDBJ whole genome shotgun (WGS) entry which is preliminary data.</text>
</comment>
<evidence type="ECO:0000259" key="9">
    <source>
        <dbReference type="SMART" id="SM00872"/>
    </source>
</evidence>
<dbReference type="InterPro" id="IPR011330">
    <property type="entry name" value="Glyco_hydro/deAcase_b/a-brl"/>
</dbReference>
<keyword evidence="2 7" id="KW-0479">Metal-binding</keyword>
<dbReference type="Gene3D" id="2.60.40.1180">
    <property type="entry name" value="Golgi alpha-mannosidase II"/>
    <property type="match status" value="1"/>
</dbReference>
<keyword evidence="6 7" id="KW-0326">Glycosidase</keyword>
<dbReference type="SMART" id="SM00872">
    <property type="entry name" value="Alpha-mann_mid"/>
    <property type="match status" value="1"/>
</dbReference>
<feature type="domain" description="Glycoside hydrolase family 38 central" evidence="9">
    <location>
        <begin position="438"/>
        <end position="514"/>
    </location>
</feature>